<reference evidence="2 3" key="1">
    <citation type="journal article" date="2015" name="Nature">
        <title>rRNA introns, odd ribosomes, and small enigmatic genomes across a large radiation of phyla.</title>
        <authorList>
            <person name="Brown C.T."/>
            <person name="Hug L.A."/>
            <person name="Thomas B.C."/>
            <person name="Sharon I."/>
            <person name="Castelle C.J."/>
            <person name="Singh A."/>
            <person name="Wilkins M.J."/>
            <person name="Williams K.H."/>
            <person name="Banfield J.F."/>
        </authorList>
    </citation>
    <scope>NUCLEOTIDE SEQUENCE [LARGE SCALE GENOMIC DNA]</scope>
</reference>
<gene>
    <name evidence="2" type="ORF">US45_C0014G0001</name>
</gene>
<sequence>GSGSVSNRSAEITRYTFLDKKVAEGDLDGTWNITGVASGDYTLKFYNYDMWEISQPGNKVGDLVHTTTFSKGGGVPLLPPPTNPIVSFGTCSDAEIVKPINFSWDPPASASLIGFNIYRNGVYIDSTAWNVTTYQDKTTTAGISYTYSVKAAYVGGESAPATATSIIAQACPGTGTCTDGIQNGDETGIDTGGRCGGGGGGGTCTDGIQNGDETGIDTGGRCGLVLMAFKMETKQALILAVAVAVSLAPQPFKCG</sequence>
<name>A0A0G0GPE0_9BACT</name>
<evidence type="ECO:0000313" key="2">
    <source>
        <dbReference type="EMBL" id="KKQ32958.1"/>
    </source>
</evidence>
<feature type="domain" description="Fibronectin type-III" evidence="1">
    <location>
        <begin position="80"/>
        <end position="173"/>
    </location>
</feature>
<organism evidence="2 3">
    <name type="scientific">Candidatus Nomurabacteria bacterium GW2011_GWA1_37_20</name>
    <dbReference type="NCBI Taxonomy" id="1618729"/>
    <lineage>
        <taxon>Bacteria</taxon>
        <taxon>Candidatus Nomuraibacteriota</taxon>
    </lineage>
</organism>
<accession>A0A0G0GPE0</accession>
<dbReference type="PATRIC" id="fig|1618729.3.peg.187"/>
<dbReference type="Proteomes" id="UP000034701">
    <property type="component" value="Unassembled WGS sequence"/>
</dbReference>
<protein>
    <recommendedName>
        <fullName evidence="1">Fibronectin type-III domain-containing protein</fullName>
    </recommendedName>
</protein>
<comment type="caution">
    <text evidence="2">The sequence shown here is derived from an EMBL/GenBank/DDBJ whole genome shotgun (WGS) entry which is preliminary data.</text>
</comment>
<dbReference type="InterPro" id="IPR013783">
    <property type="entry name" value="Ig-like_fold"/>
</dbReference>
<dbReference type="EMBL" id="LBTA01000014">
    <property type="protein sequence ID" value="KKQ32958.1"/>
    <property type="molecule type" value="Genomic_DNA"/>
</dbReference>
<evidence type="ECO:0000259" key="1">
    <source>
        <dbReference type="PROSITE" id="PS50853"/>
    </source>
</evidence>
<dbReference type="CDD" id="cd00063">
    <property type="entry name" value="FN3"/>
    <property type="match status" value="1"/>
</dbReference>
<dbReference type="PROSITE" id="PS50853">
    <property type="entry name" value="FN3"/>
    <property type="match status" value="1"/>
</dbReference>
<proteinExistence type="predicted"/>
<dbReference type="AlphaFoldDB" id="A0A0G0GPE0"/>
<feature type="non-terminal residue" evidence="2">
    <location>
        <position position="1"/>
    </location>
</feature>
<dbReference type="Gene3D" id="2.60.40.10">
    <property type="entry name" value="Immunoglobulins"/>
    <property type="match status" value="1"/>
</dbReference>
<dbReference type="InterPro" id="IPR036116">
    <property type="entry name" value="FN3_sf"/>
</dbReference>
<evidence type="ECO:0000313" key="3">
    <source>
        <dbReference type="Proteomes" id="UP000034701"/>
    </source>
</evidence>
<dbReference type="SUPFAM" id="SSF49265">
    <property type="entry name" value="Fibronectin type III"/>
    <property type="match status" value="1"/>
</dbReference>
<dbReference type="InterPro" id="IPR003961">
    <property type="entry name" value="FN3_dom"/>
</dbReference>